<evidence type="ECO:0000256" key="4">
    <source>
        <dbReference type="PIRSR" id="PIRSR604808-2"/>
    </source>
</evidence>
<dbReference type="Proteomes" id="UP000298652">
    <property type="component" value="Chromosome 9"/>
</dbReference>
<dbReference type="SUPFAM" id="SSF56219">
    <property type="entry name" value="DNase I-like"/>
    <property type="match status" value="1"/>
</dbReference>
<dbReference type="Gramene" id="TKV98063">
    <property type="protein sequence ID" value="TKV98063"/>
    <property type="gene ID" value="SEVIR_9G536100v2"/>
</dbReference>
<dbReference type="PANTHER" id="PTHR22748:SF19">
    <property type="entry name" value="ENDONUCLEASE_EXONUCLEASE_PHOSPHATASE DOMAIN-CONTAINING PROTEIN"/>
    <property type="match status" value="1"/>
</dbReference>
<dbReference type="InterPro" id="IPR036691">
    <property type="entry name" value="Endo/exonu/phosph_ase_sf"/>
</dbReference>
<dbReference type="GO" id="GO:0046872">
    <property type="term" value="F:metal ion binding"/>
    <property type="evidence" value="ECO:0007669"/>
    <property type="project" value="UniProtKB-KW"/>
</dbReference>
<feature type="binding site" evidence="4">
    <location>
        <position position="74"/>
    </location>
    <ligand>
        <name>Mg(2+)</name>
        <dbReference type="ChEBI" id="CHEBI:18420"/>
        <label>1</label>
    </ligand>
</feature>
<protein>
    <recommendedName>
        <fullName evidence="7">Endonuclease/exonuclease/phosphatase domain-containing protein</fullName>
    </recommendedName>
</protein>
<evidence type="ECO:0000256" key="2">
    <source>
        <dbReference type="ARBA" id="ARBA00022801"/>
    </source>
</evidence>
<dbReference type="GO" id="GO:0005634">
    <property type="term" value="C:nucleus"/>
    <property type="evidence" value="ECO:0007669"/>
    <property type="project" value="TreeGrafter"/>
</dbReference>
<name>A0A4U6TB03_SETVI</name>
<dbReference type="AlphaFoldDB" id="A0A4U6TB03"/>
<organism evidence="5 6">
    <name type="scientific">Setaria viridis</name>
    <name type="common">Green bristlegrass</name>
    <name type="synonym">Setaria italica subsp. viridis</name>
    <dbReference type="NCBI Taxonomy" id="4556"/>
    <lineage>
        <taxon>Eukaryota</taxon>
        <taxon>Viridiplantae</taxon>
        <taxon>Streptophyta</taxon>
        <taxon>Embryophyta</taxon>
        <taxon>Tracheophyta</taxon>
        <taxon>Spermatophyta</taxon>
        <taxon>Magnoliopsida</taxon>
        <taxon>Liliopsida</taxon>
        <taxon>Poales</taxon>
        <taxon>Poaceae</taxon>
        <taxon>PACMAD clade</taxon>
        <taxon>Panicoideae</taxon>
        <taxon>Panicodae</taxon>
        <taxon>Paniceae</taxon>
        <taxon>Cenchrinae</taxon>
        <taxon>Setaria</taxon>
    </lineage>
</organism>
<dbReference type="InterPro" id="IPR004808">
    <property type="entry name" value="AP_endonuc_1"/>
</dbReference>
<reference evidence="5" key="1">
    <citation type="submission" date="2019-03" db="EMBL/GenBank/DDBJ databases">
        <title>WGS assembly of Setaria viridis.</title>
        <authorList>
            <person name="Huang P."/>
            <person name="Jenkins J."/>
            <person name="Grimwood J."/>
            <person name="Barry K."/>
            <person name="Healey A."/>
            <person name="Mamidi S."/>
            <person name="Sreedasyam A."/>
            <person name="Shu S."/>
            <person name="Feldman M."/>
            <person name="Wu J."/>
            <person name="Yu Y."/>
            <person name="Chen C."/>
            <person name="Johnson J."/>
            <person name="Rokhsar D."/>
            <person name="Baxter I."/>
            <person name="Schmutz J."/>
            <person name="Brutnell T."/>
            <person name="Kellogg E."/>
        </authorList>
    </citation>
    <scope>NUCLEOTIDE SEQUENCE [LARGE SCALE GENOMIC DNA]</scope>
</reference>
<keyword evidence="2" id="KW-0378">Hydrolase</keyword>
<evidence type="ECO:0000256" key="1">
    <source>
        <dbReference type="ARBA" id="ARBA00022723"/>
    </source>
</evidence>
<keyword evidence="3 4" id="KW-0460">Magnesium</keyword>
<accession>A0A4U6TB03</accession>
<comment type="cofactor">
    <cofactor evidence="4">
        <name>Mg(2+)</name>
        <dbReference type="ChEBI" id="CHEBI:18420"/>
    </cofactor>
    <cofactor evidence="4">
        <name>Mn(2+)</name>
        <dbReference type="ChEBI" id="CHEBI:29035"/>
    </cofactor>
    <text evidence="4">Probably binds two magnesium or manganese ions per subunit.</text>
</comment>
<gene>
    <name evidence="5" type="ORF">SEVIR_9G536100v2</name>
</gene>
<dbReference type="EMBL" id="CM016560">
    <property type="protein sequence ID" value="TKV98063.1"/>
    <property type="molecule type" value="Genomic_DNA"/>
</dbReference>
<evidence type="ECO:0000313" key="6">
    <source>
        <dbReference type="Proteomes" id="UP000298652"/>
    </source>
</evidence>
<dbReference type="GO" id="GO:0006284">
    <property type="term" value="P:base-excision repair"/>
    <property type="evidence" value="ECO:0007669"/>
    <property type="project" value="TreeGrafter"/>
</dbReference>
<dbReference type="GO" id="GO:0003906">
    <property type="term" value="F:DNA-(apurinic or apyrimidinic site) endonuclease activity"/>
    <property type="evidence" value="ECO:0007669"/>
    <property type="project" value="TreeGrafter"/>
</dbReference>
<dbReference type="GO" id="GO:0008081">
    <property type="term" value="F:phosphoric diester hydrolase activity"/>
    <property type="evidence" value="ECO:0007669"/>
    <property type="project" value="TreeGrafter"/>
</dbReference>
<keyword evidence="1 4" id="KW-0479">Metal-binding</keyword>
<dbReference type="PANTHER" id="PTHR22748">
    <property type="entry name" value="AP ENDONUCLEASE"/>
    <property type="match status" value="1"/>
</dbReference>
<dbReference type="GO" id="GO:0008311">
    <property type="term" value="F:double-stranded DNA 3'-5' DNA exonuclease activity"/>
    <property type="evidence" value="ECO:0007669"/>
    <property type="project" value="TreeGrafter"/>
</dbReference>
<evidence type="ECO:0000313" key="5">
    <source>
        <dbReference type="EMBL" id="TKV98063.1"/>
    </source>
</evidence>
<keyword evidence="6" id="KW-1185">Reference proteome</keyword>
<keyword evidence="4" id="KW-0464">Manganese</keyword>
<evidence type="ECO:0000256" key="3">
    <source>
        <dbReference type="ARBA" id="ARBA00022842"/>
    </source>
</evidence>
<proteinExistence type="predicted"/>
<sequence>MHISATSYSSPLRRQPPSLRDRARLLPLCCNPPWTSLIENILVWNVRGLNARCRRDALRTMVGDANITVECLQETKLQDLSRFLVCEMLGQRFTSFAQLPSTGASGGILVACRGPEVSCYTVHTGRFSITVNIALGTSDDQWSLTTVYGPQLEAEKLECASRAKHLAAVGWPAPTGAPDLQL</sequence>
<evidence type="ECO:0008006" key="7">
    <source>
        <dbReference type="Google" id="ProtNLM"/>
    </source>
</evidence>
<feature type="binding site" evidence="4">
    <location>
        <position position="45"/>
    </location>
    <ligand>
        <name>Mg(2+)</name>
        <dbReference type="ChEBI" id="CHEBI:18420"/>
        <label>1</label>
    </ligand>
</feature>
<dbReference type="Gene3D" id="3.60.10.10">
    <property type="entry name" value="Endonuclease/exonuclease/phosphatase"/>
    <property type="match status" value="1"/>
</dbReference>